<dbReference type="OrthoDB" id="6357915at2759"/>
<dbReference type="GO" id="GO:0004165">
    <property type="term" value="F:delta(3)-delta(2)-enoyl-CoA isomerase activity"/>
    <property type="evidence" value="ECO:0007669"/>
    <property type="project" value="UniProtKB-ARBA"/>
</dbReference>
<dbReference type="GO" id="GO:0005777">
    <property type="term" value="C:peroxisome"/>
    <property type="evidence" value="ECO:0007669"/>
    <property type="project" value="UniProtKB-SubCell"/>
</dbReference>
<evidence type="ECO:0000256" key="1">
    <source>
        <dbReference type="ARBA" id="ARBA00004275"/>
    </source>
</evidence>
<dbReference type="STRING" id="29170.A0A368GJ37"/>
<keyword evidence="3 4" id="KW-0413">Isomerase</keyword>
<keyword evidence="5" id="KW-1185">Reference proteome</keyword>
<dbReference type="CDD" id="cd06558">
    <property type="entry name" value="crotonase-like"/>
    <property type="match status" value="1"/>
</dbReference>
<evidence type="ECO:0000313" key="5">
    <source>
        <dbReference type="Proteomes" id="UP000252519"/>
    </source>
</evidence>
<sequence length="146" mass="15675">MEQLSLISSNDGDALYKLWVDKIIRHSKLVAALVNGPAVGIACTTLALCDVVLASDQAYFYCPFTQLGLNPEAASSYTFVHIMGYQKAVRLALLGEEMSAKEAHNAGLVTKVISHATFETETGNLISNYSRLAHQASASLKGQGNQ</sequence>
<dbReference type="Proteomes" id="UP000252519">
    <property type="component" value="Unassembled WGS sequence"/>
</dbReference>
<dbReference type="InterPro" id="IPR029045">
    <property type="entry name" value="ClpP/crotonase-like_dom_sf"/>
</dbReference>
<evidence type="ECO:0000313" key="4">
    <source>
        <dbReference type="EMBL" id="RCN43269.1"/>
    </source>
</evidence>
<dbReference type="PANTHER" id="PTHR43684:SF1">
    <property type="entry name" value="ENOYL-COA DELTA ISOMERASE 2"/>
    <property type="match status" value="1"/>
</dbReference>
<dbReference type="EMBL" id="JOJR01000164">
    <property type="protein sequence ID" value="RCN43269.1"/>
    <property type="molecule type" value="Genomic_DNA"/>
</dbReference>
<evidence type="ECO:0000256" key="2">
    <source>
        <dbReference type="ARBA" id="ARBA00023140"/>
    </source>
</evidence>
<comment type="subcellular location">
    <subcellularLocation>
        <location evidence="1">Peroxisome</location>
    </subcellularLocation>
</comment>
<dbReference type="InterPro" id="IPR051053">
    <property type="entry name" value="ECH/Chromodomain_protein"/>
</dbReference>
<organism evidence="4 5">
    <name type="scientific">Ancylostoma caninum</name>
    <name type="common">Dog hookworm</name>
    <dbReference type="NCBI Taxonomy" id="29170"/>
    <lineage>
        <taxon>Eukaryota</taxon>
        <taxon>Metazoa</taxon>
        <taxon>Ecdysozoa</taxon>
        <taxon>Nematoda</taxon>
        <taxon>Chromadorea</taxon>
        <taxon>Rhabditida</taxon>
        <taxon>Rhabditina</taxon>
        <taxon>Rhabditomorpha</taxon>
        <taxon>Strongyloidea</taxon>
        <taxon>Ancylostomatidae</taxon>
        <taxon>Ancylostomatinae</taxon>
        <taxon>Ancylostoma</taxon>
    </lineage>
</organism>
<name>A0A368GJ37_ANCCA</name>
<dbReference type="AlphaFoldDB" id="A0A368GJ37"/>
<dbReference type="InterPro" id="IPR001753">
    <property type="entry name" value="Enoyl-CoA_hydra/iso"/>
</dbReference>
<proteinExistence type="predicted"/>
<keyword evidence="2" id="KW-0576">Peroxisome</keyword>
<evidence type="ECO:0000256" key="3">
    <source>
        <dbReference type="ARBA" id="ARBA00023235"/>
    </source>
</evidence>
<comment type="caution">
    <text evidence="4">The sequence shown here is derived from an EMBL/GenBank/DDBJ whole genome shotgun (WGS) entry which is preliminary data.</text>
</comment>
<dbReference type="Gene3D" id="3.90.226.10">
    <property type="entry name" value="2-enoyl-CoA Hydratase, Chain A, domain 1"/>
    <property type="match status" value="1"/>
</dbReference>
<gene>
    <name evidence="4" type="ORF">ANCCAN_10768</name>
</gene>
<accession>A0A368GJ37</accession>
<dbReference type="SUPFAM" id="SSF52096">
    <property type="entry name" value="ClpP/crotonase"/>
    <property type="match status" value="1"/>
</dbReference>
<reference evidence="4 5" key="1">
    <citation type="submission" date="2014-10" db="EMBL/GenBank/DDBJ databases">
        <title>Draft genome of the hookworm Ancylostoma caninum.</title>
        <authorList>
            <person name="Mitreva M."/>
        </authorList>
    </citation>
    <scope>NUCLEOTIDE SEQUENCE [LARGE SCALE GENOMIC DNA]</scope>
    <source>
        <strain evidence="4 5">Baltimore</strain>
    </source>
</reference>
<dbReference type="Pfam" id="PF00378">
    <property type="entry name" value="ECH_1"/>
    <property type="match status" value="1"/>
</dbReference>
<dbReference type="PANTHER" id="PTHR43684">
    <property type="match status" value="1"/>
</dbReference>
<protein>
    <submittedName>
        <fullName evidence="4">Enoyl-CoA hydratase/isomerase family protein</fullName>
    </submittedName>
</protein>